<accession>A0A9X3CTC0</accession>
<dbReference type="EMBL" id="JAKRRY010000059">
    <property type="protein sequence ID" value="MCW8349053.1"/>
    <property type="molecule type" value="Genomic_DNA"/>
</dbReference>
<dbReference type="Proteomes" id="UP001155587">
    <property type="component" value="Unassembled WGS sequence"/>
</dbReference>
<keyword evidence="2" id="KW-1185">Reference proteome</keyword>
<proteinExistence type="predicted"/>
<protein>
    <submittedName>
        <fullName evidence="1">Uncharacterized protein</fullName>
    </submittedName>
</protein>
<comment type="caution">
    <text evidence="1">The sequence shown here is derived from an EMBL/GenBank/DDBJ whole genome shotgun (WGS) entry which is preliminary data.</text>
</comment>
<dbReference type="AlphaFoldDB" id="A0A9X3CTC0"/>
<sequence>MKLFCYAGLIAKLPLVVYRYPVYDLDIGDYNFNIIDLGNRHQVDENGLAYIEQDKLVAAAQATIQYLLDSEMRSKNMESNYLIGEKNLSYPALKNILTEVFAS</sequence>
<reference evidence="1" key="1">
    <citation type="submission" date="2022-02" db="EMBL/GenBank/DDBJ databases">
        <title>Vibrio sp. nov, a new bacterium isolated from seawater.</title>
        <authorList>
            <person name="Yuan Y."/>
        </authorList>
    </citation>
    <scope>NUCLEOTIDE SEQUENCE</scope>
    <source>
        <strain evidence="1">ZSDZ65</strain>
    </source>
</reference>
<dbReference type="RefSeq" id="WP_265677694.1">
    <property type="nucleotide sequence ID" value="NZ_JAKRRY010000059.1"/>
</dbReference>
<gene>
    <name evidence="1" type="ORF">MD535_23975</name>
</gene>
<organism evidence="1 2">
    <name type="scientific">Vibrio qingdaonensis</name>
    <dbReference type="NCBI Taxonomy" id="2829491"/>
    <lineage>
        <taxon>Bacteria</taxon>
        <taxon>Pseudomonadati</taxon>
        <taxon>Pseudomonadota</taxon>
        <taxon>Gammaproteobacteria</taxon>
        <taxon>Vibrionales</taxon>
        <taxon>Vibrionaceae</taxon>
        <taxon>Vibrio</taxon>
    </lineage>
</organism>
<evidence type="ECO:0000313" key="2">
    <source>
        <dbReference type="Proteomes" id="UP001155587"/>
    </source>
</evidence>
<name>A0A9X3CTC0_9VIBR</name>
<evidence type="ECO:0000313" key="1">
    <source>
        <dbReference type="EMBL" id="MCW8349053.1"/>
    </source>
</evidence>